<name>A0A7K1SGS7_9BACT</name>
<gene>
    <name evidence="1" type="ORF">GO755_23320</name>
</gene>
<reference evidence="1 2" key="1">
    <citation type="submission" date="2019-12" db="EMBL/GenBank/DDBJ databases">
        <title>Spirosoma sp. HMF4905 genome sequencing and assembly.</title>
        <authorList>
            <person name="Kang H."/>
            <person name="Cha I."/>
            <person name="Kim H."/>
            <person name="Joh K."/>
        </authorList>
    </citation>
    <scope>NUCLEOTIDE SEQUENCE [LARGE SCALE GENOMIC DNA]</scope>
    <source>
        <strain evidence="1 2">HMF4905</strain>
    </source>
</reference>
<accession>A0A7K1SGS7</accession>
<protein>
    <submittedName>
        <fullName evidence="1">Uncharacterized protein</fullName>
    </submittedName>
</protein>
<dbReference type="AlphaFoldDB" id="A0A7K1SGS7"/>
<evidence type="ECO:0000313" key="1">
    <source>
        <dbReference type="EMBL" id="MVM32991.1"/>
    </source>
</evidence>
<dbReference type="EMBL" id="WPIN01000009">
    <property type="protein sequence ID" value="MVM32991.1"/>
    <property type="molecule type" value="Genomic_DNA"/>
</dbReference>
<dbReference type="RefSeq" id="WP_157587707.1">
    <property type="nucleotide sequence ID" value="NZ_WPIN01000009.1"/>
</dbReference>
<dbReference type="Proteomes" id="UP000436006">
    <property type="component" value="Unassembled WGS sequence"/>
</dbReference>
<sequence>MYCLAGFFPIDESNVWAIAGTMYSKLLERLANWMNGGKQGMVEQTVIELIYGE</sequence>
<keyword evidence="2" id="KW-1185">Reference proteome</keyword>
<organism evidence="1 2">
    <name type="scientific">Spirosoma arboris</name>
    <dbReference type="NCBI Taxonomy" id="2682092"/>
    <lineage>
        <taxon>Bacteria</taxon>
        <taxon>Pseudomonadati</taxon>
        <taxon>Bacteroidota</taxon>
        <taxon>Cytophagia</taxon>
        <taxon>Cytophagales</taxon>
        <taxon>Cytophagaceae</taxon>
        <taxon>Spirosoma</taxon>
    </lineage>
</organism>
<comment type="caution">
    <text evidence="1">The sequence shown here is derived from an EMBL/GenBank/DDBJ whole genome shotgun (WGS) entry which is preliminary data.</text>
</comment>
<evidence type="ECO:0000313" key="2">
    <source>
        <dbReference type="Proteomes" id="UP000436006"/>
    </source>
</evidence>
<proteinExistence type="predicted"/>